<evidence type="ECO:0000313" key="3">
    <source>
        <dbReference type="Proteomes" id="UP000220629"/>
    </source>
</evidence>
<dbReference type="Gene3D" id="3.90.550.10">
    <property type="entry name" value="Spore Coat Polysaccharide Biosynthesis Protein SpsA, Chain A"/>
    <property type="match status" value="1"/>
</dbReference>
<protein>
    <submittedName>
        <fullName evidence="2">Nucleotidyl transferase</fullName>
    </submittedName>
</protein>
<reference evidence="3" key="1">
    <citation type="submission" date="2017-09" db="EMBL/GenBank/DDBJ databases">
        <title>FDA dAtabase for Regulatory Grade micrObial Sequences (FDA-ARGOS): Supporting development and validation of Infectious Disease Dx tests.</title>
        <authorList>
            <person name="Minogue T."/>
            <person name="Wolcott M."/>
            <person name="Wasieloski L."/>
            <person name="Aguilar W."/>
            <person name="Moore D."/>
            <person name="Tallon L."/>
            <person name="Sadzewicz L."/>
            <person name="Ott S."/>
            <person name="Zhao X."/>
            <person name="Nagaraj S."/>
            <person name="Vavikolanu K."/>
            <person name="Aluvathingal J."/>
            <person name="Nadendla S."/>
            <person name="Sichtig H."/>
        </authorList>
    </citation>
    <scope>NUCLEOTIDE SEQUENCE [LARGE SCALE GENOMIC DNA]</scope>
    <source>
        <strain evidence="3">FDAARGOS_390</strain>
    </source>
</reference>
<accession>A0A2A7S778</accession>
<keyword evidence="2" id="KW-0808">Transferase</keyword>
<organism evidence="2 3">
    <name type="scientific">Burkholderia gladioli</name>
    <name type="common">Pseudomonas marginata</name>
    <name type="synonym">Phytomonas marginata</name>
    <dbReference type="NCBI Taxonomy" id="28095"/>
    <lineage>
        <taxon>Bacteria</taxon>
        <taxon>Pseudomonadati</taxon>
        <taxon>Pseudomonadota</taxon>
        <taxon>Betaproteobacteria</taxon>
        <taxon>Burkholderiales</taxon>
        <taxon>Burkholderiaceae</taxon>
        <taxon>Burkholderia</taxon>
    </lineage>
</organism>
<sequence length="241" mass="26014">MSLTIPAVILAGGLGTRLRAVVPDLPKPMAEVAGQPFLWWVLRRLEQQGLTDVYLAIGYRGELIRQYFGERFGALHLHYVVEDRPLGTGGAIALAMAAISGDQAFILNGDTMAIVDLAALARRGAEPDVDLAMAVAEVPDTARYGAIDFEPCSHRVTAFREKGCQGPGFINAGVYLLKRAPFAARLPGERFSFEQDYLHARLAELQVAALPEVTGLIDIGVPDDYALAQTRVPDLVSRDAG</sequence>
<dbReference type="InterPro" id="IPR029044">
    <property type="entry name" value="Nucleotide-diphossugar_trans"/>
</dbReference>
<dbReference type="SUPFAM" id="SSF53448">
    <property type="entry name" value="Nucleotide-diphospho-sugar transferases"/>
    <property type="match status" value="1"/>
</dbReference>
<dbReference type="PANTHER" id="PTHR22572">
    <property type="entry name" value="SUGAR-1-PHOSPHATE GUANYL TRANSFERASE"/>
    <property type="match status" value="1"/>
</dbReference>
<dbReference type="InterPro" id="IPR050486">
    <property type="entry name" value="Mannose-1P_guanyltransferase"/>
</dbReference>
<dbReference type="InterPro" id="IPR005835">
    <property type="entry name" value="NTP_transferase_dom"/>
</dbReference>
<evidence type="ECO:0000313" key="2">
    <source>
        <dbReference type="EMBL" id="PEH39416.1"/>
    </source>
</evidence>
<dbReference type="CDD" id="cd06915">
    <property type="entry name" value="NTP_transferase_WcbM_like"/>
    <property type="match status" value="1"/>
</dbReference>
<dbReference type="Proteomes" id="UP000220629">
    <property type="component" value="Unassembled WGS sequence"/>
</dbReference>
<dbReference type="EMBL" id="PDDY01000004">
    <property type="protein sequence ID" value="PEH39416.1"/>
    <property type="molecule type" value="Genomic_DNA"/>
</dbReference>
<proteinExistence type="predicted"/>
<dbReference type="RefSeq" id="WP_096749631.1">
    <property type="nucleotide sequence ID" value="NZ_CADEVZ010000004.1"/>
</dbReference>
<comment type="caution">
    <text evidence="2">The sequence shown here is derived from an EMBL/GenBank/DDBJ whole genome shotgun (WGS) entry which is preliminary data.</text>
</comment>
<evidence type="ECO:0000259" key="1">
    <source>
        <dbReference type="Pfam" id="PF00483"/>
    </source>
</evidence>
<feature type="domain" description="Nucleotidyl transferase" evidence="1">
    <location>
        <begin position="7"/>
        <end position="229"/>
    </location>
</feature>
<dbReference type="AlphaFoldDB" id="A0A2A7S778"/>
<dbReference type="GO" id="GO:0016740">
    <property type="term" value="F:transferase activity"/>
    <property type="evidence" value="ECO:0007669"/>
    <property type="project" value="UniProtKB-KW"/>
</dbReference>
<gene>
    <name evidence="2" type="ORF">CRM94_34645</name>
</gene>
<name>A0A2A7S778_BURGA</name>
<dbReference type="Pfam" id="PF00483">
    <property type="entry name" value="NTP_transferase"/>
    <property type="match status" value="1"/>
</dbReference>